<reference evidence="3 4" key="1">
    <citation type="submission" date="2019-04" db="EMBL/GenBank/DDBJ databases">
        <title>Cohnella sp. nov. isolated from preserved vegetables.</title>
        <authorList>
            <person name="Lin S.-Y."/>
            <person name="Hung M.-H."/>
            <person name="Young C.-C."/>
        </authorList>
    </citation>
    <scope>NUCLEOTIDE SEQUENCE [LARGE SCALE GENOMIC DNA]</scope>
    <source>
        <strain evidence="3 4">CC-MHH1044</strain>
    </source>
</reference>
<dbReference type="GO" id="GO:0120147">
    <property type="term" value="F:formylglycine-generating oxidase activity"/>
    <property type="evidence" value="ECO:0007669"/>
    <property type="project" value="TreeGrafter"/>
</dbReference>
<dbReference type="PANTHER" id="PTHR23150:SF19">
    <property type="entry name" value="FORMYLGLYCINE-GENERATING ENZYME"/>
    <property type="match status" value="1"/>
</dbReference>
<protein>
    <submittedName>
        <fullName evidence="3">Formylglycine-generating enzyme family protein</fullName>
    </submittedName>
</protein>
<dbReference type="InterPro" id="IPR051043">
    <property type="entry name" value="Sulfatase_Mod_Factor_Kinase"/>
</dbReference>
<keyword evidence="4" id="KW-1185">Reference proteome</keyword>
<dbReference type="AlphaFoldDB" id="A0A4S4BLN8"/>
<dbReference type="InterPro" id="IPR016187">
    <property type="entry name" value="CTDL_fold"/>
</dbReference>
<gene>
    <name evidence="3" type="ORF">E6C55_20795</name>
</gene>
<feature type="compositionally biased region" description="Polar residues" evidence="1">
    <location>
        <begin position="1"/>
        <end position="10"/>
    </location>
</feature>
<evidence type="ECO:0000256" key="1">
    <source>
        <dbReference type="SAM" id="MobiDB-lite"/>
    </source>
</evidence>
<dbReference type="EMBL" id="SSOB01000029">
    <property type="protein sequence ID" value="THF75699.1"/>
    <property type="molecule type" value="Genomic_DNA"/>
</dbReference>
<name>A0A4S4BLN8_9BACL</name>
<proteinExistence type="predicted"/>
<dbReference type="OrthoDB" id="9768004at2"/>
<dbReference type="InterPro" id="IPR005532">
    <property type="entry name" value="SUMF_dom"/>
</dbReference>
<dbReference type="PANTHER" id="PTHR23150">
    <property type="entry name" value="SULFATASE MODIFYING FACTOR 1, 2"/>
    <property type="match status" value="1"/>
</dbReference>
<organism evidence="3 4">
    <name type="scientific">Cohnella fermenti</name>
    <dbReference type="NCBI Taxonomy" id="2565925"/>
    <lineage>
        <taxon>Bacteria</taxon>
        <taxon>Bacillati</taxon>
        <taxon>Bacillota</taxon>
        <taxon>Bacilli</taxon>
        <taxon>Bacillales</taxon>
        <taxon>Paenibacillaceae</taxon>
        <taxon>Cohnella</taxon>
    </lineage>
</organism>
<evidence type="ECO:0000259" key="2">
    <source>
        <dbReference type="Pfam" id="PF03781"/>
    </source>
</evidence>
<sequence>MENEHSSCCSTGRAAVGGDGPTDDTSVTFSSRLRRTPVEETPDTSGMVYIPEGSFLMGTNDREGFPADGEGPVHPVQMSGFYMDRYAVTNDEFARFVRATGYATEAERFGWSFVFHLFVSPATAALVTKTPAGTPWWLVVDGAYWAHPEGPDSNLDGRGDHPVVHVSWNDAMAYCRWSGKRLPTEAEWEYAARGGLQQKRYPWGDELKPGGEHRCNIWQGKFPIKDHASDGYSGTAPVDSYKPNGYGLYNMAGNVWEWCGDWFHPAAYANSEKANPQGPGQGTERVMRGGSYLCHSSYCNRYRVAARNKNTPDSSSGNIGFRCVVSATP</sequence>
<dbReference type="Pfam" id="PF03781">
    <property type="entry name" value="FGE-sulfatase"/>
    <property type="match status" value="1"/>
</dbReference>
<accession>A0A4S4BLN8</accession>
<dbReference type="Gene3D" id="3.90.1580.10">
    <property type="entry name" value="paralog of FGE (formylglycine-generating enzyme)"/>
    <property type="match status" value="1"/>
</dbReference>
<comment type="caution">
    <text evidence="3">The sequence shown here is derived from an EMBL/GenBank/DDBJ whole genome shotgun (WGS) entry which is preliminary data.</text>
</comment>
<feature type="domain" description="Sulfatase-modifying factor enzyme-like" evidence="2">
    <location>
        <begin position="45"/>
        <end position="324"/>
    </location>
</feature>
<dbReference type="Proteomes" id="UP000310636">
    <property type="component" value="Unassembled WGS sequence"/>
</dbReference>
<dbReference type="SUPFAM" id="SSF56436">
    <property type="entry name" value="C-type lectin-like"/>
    <property type="match status" value="1"/>
</dbReference>
<evidence type="ECO:0000313" key="3">
    <source>
        <dbReference type="EMBL" id="THF75699.1"/>
    </source>
</evidence>
<dbReference type="RefSeq" id="WP_136371747.1">
    <property type="nucleotide sequence ID" value="NZ_SSOB01000029.1"/>
</dbReference>
<dbReference type="InterPro" id="IPR042095">
    <property type="entry name" value="SUMF_sf"/>
</dbReference>
<feature type="region of interest" description="Disordered" evidence="1">
    <location>
        <begin position="1"/>
        <end position="44"/>
    </location>
</feature>
<evidence type="ECO:0000313" key="4">
    <source>
        <dbReference type="Proteomes" id="UP000310636"/>
    </source>
</evidence>